<evidence type="ECO:0000256" key="5">
    <source>
        <dbReference type="ARBA" id="ARBA00022655"/>
    </source>
</evidence>
<dbReference type="AlphaFoldDB" id="A0A9W4VXL0"/>
<evidence type="ECO:0000256" key="2">
    <source>
        <dbReference type="ARBA" id="ARBA00007870"/>
    </source>
</evidence>
<evidence type="ECO:0000256" key="9">
    <source>
        <dbReference type="ARBA" id="ARBA00048793"/>
    </source>
</evidence>
<evidence type="ECO:0000256" key="6">
    <source>
        <dbReference type="ARBA" id="ARBA00022857"/>
    </source>
</evidence>
<evidence type="ECO:0000256" key="3">
    <source>
        <dbReference type="ARBA" id="ARBA00013014"/>
    </source>
</evidence>
<feature type="domain" description="Ketopantoate reductase C-terminal" evidence="12">
    <location>
        <begin position="176"/>
        <end position="297"/>
    </location>
</feature>
<evidence type="ECO:0000256" key="1">
    <source>
        <dbReference type="ARBA" id="ARBA00004994"/>
    </source>
</evidence>
<dbReference type="Proteomes" id="UP001152467">
    <property type="component" value="Unassembled WGS sequence"/>
</dbReference>
<evidence type="ECO:0000256" key="4">
    <source>
        <dbReference type="ARBA" id="ARBA00019465"/>
    </source>
</evidence>
<dbReference type="InterPro" id="IPR036291">
    <property type="entry name" value="NAD(P)-bd_dom_sf"/>
</dbReference>
<dbReference type="Pfam" id="PF08546">
    <property type="entry name" value="ApbA_C"/>
    <property type="match status" value="1"/>
</dbReference>
<dbReference type="SUPFAM" id="SSF48179">
    <property type="entry name" value="6-phosphogluconate dehydrogenase C-terminal domain-like"/>
    <property type="match status" value="1"/>
</dbReference>
<reference evidence="13" key="1">
    <citation type="submission" date="2022-07" db="EMBL/GenBank/DDBJ databases">
        <authorList>
            <person name="Criscuolo A."/>
        </authorList>
    </citation>
    <scope>NUCLEOTIDE SEQUENCE</scope>
    <source>
        <strain evidence="13">CIP111854</strain>
    </source>
</reference>
<sequence>MANVHILGAGAVGLSFAHALSKQHNVTIISRHNVVHDWQYSEQQQTAKINAQTLQLNHLKPYKEAIENCFICVKSYQLWQAITDVLPHLADHANILISHNGMQDIKAVSKQLTPNQALYFVSTARGALKLSAYHVHATGQGDTYLGACNELARSNIQSIYHNFFATLLSPSFMHDDIQLLRWQKLIVNIAINPLSALHQIPNGHLRHPRFASTILVLLNEACVVAKKVDINLPLSDALDSAYLVMKRTSCNYSSMAQDVKHGRKTEIDAICGYVVTLAKQFNIAVPQNEQLLQAIKSRH</sequence>
<evidence type="ECO:0000259" key="11">
    <source>
        <dbReference type="Pfam" id="PF02558"/>
    </source>
</evidence>
<dbReference type="Pfam" id="PF02558">
    <property type="entry name" value="ApbA"/>
    <property type="match status" value="1"/>
</dbReference>
<name>A0A9W4VXL0_9GAMM</name>
<dbReference type="InterPro" id="IPR008927">
    <property type="entry name" value="6-PGluconate_DH-like_C_sf"/>
</dbReference>
<keyword evidence="5 10" id="KW-0566">Pantothenate biosynthesis</keyword>
<dbReference type="PANTHER" id="PTHR43765">
    <property type="entry name" value="2-DEHYDROPANTOATE 2-REDUCTASE-RELATED"/>
    <property type="match status" value="1"/>
</dbReference>
<comment type="catalytic activity">
    <reaction evidence="9 10">
        <text>(R)-pantoate + NADP(+) = 2-dehydropantoate + NADPH + H(+)</text>
        <dbReference type="Rhea" id="RHEA:16233"/>
        <dbReference type="ChEBI" id="CHEBI:11561"/>
        <dbReference type="ChEBI" id="CHEBI:15378"/>
        <dbReference type="ChEBI" id="CHEBI:15980"/>
        <dbReference type="ChEBI" id="CHEBI:57783"/>
        <dbReference type="ChEBI" id="CHEBI:58349"/>
        <dbReference type="EC" id="1.1.1.169"/>
    </reaction>
</comment>
<gene>
    <name evidence="13" type="primary">panE</name>
    <name evidence="13" type="ORF">PSECIP111854_01357</name>
</gene>
<comment type="function">
    <text evidence="10">Catalyzes the NADPH-dependent reduction of ketopantoate into pantoic acid.</text>
</comment>
<dbReference type="NCBIfam" id="TIGR00745">
    <property type="entry name" value="apbA_panE"/>
    <property type="match status" value="1"/>
</dbReference>
<keyword evidence="6 10" id="KW-0521">NADP</keyword>
<dbReference type="GO" id="GO:0015940">
    <property type="term" value="P:pantothenate biosynthetic process"/>
    <property type="evidence" value="ECO:0007669"/>
    <property type="project" value="UniProtKB-KW"/>
</dbReference>
<dbReference type="FunFam" id="1.10.1040.10:FF:000017">
    <property type="entry name" value="2-dehydropantoate 2-reductase"/>
    <property type="match status" value="1"/>
</dbReference>
<dbReference type="GO" id="GO:0008677">
    <property type="term" value="F:2-dehydropantoate 2-reductase activity"/>
    <property type="evidence" value="ECO:0007669"/>
    <property type="project" value="UniProtKB-EC"/>
</dbReference>
<dbReference type="GO" id="GO:0050661">
    <property type="term" value="F:NADP binding"/>
    <property type="evidence" value="ECO:0007669"/>
    <property type="project" value="TreeGrafter"/>
</dbReference>
<keyword evidence="7 10" id="KW-0560">Oxidoreductase</keyword>
<evidence type="ECO:0000256" key="10">
    <source>
        <dbReference type="RuleBase" id="RU362068"/>
    </source>
</evidence>
<keyword evidence="14" id="KW-1185">Reference proteome</keyword>
<proteinExistence type="inferred from homology"/>
<dbReference type="InterPro" id="IPR013752">
    <property type="entry name" value="KPA_reductase"/>
</dbReference>
<feature type="domain" description="Ketopantoate reductase N-terminal" evidence="11">
    <location>
        <begin position="4"/>
        <end position="149"/>
    </location>
</feature>
<dbReference type="RefSeq" id="WP_261626090.1">
    <property type="nucleotide sequence ID" value="NZ_CAMAPC010000004.1"/>
</dbReference>
<comment type="caution">
    <text evidence="13">The sequence shown here is derived from an EMBL/GenBank/DDBJ whole genome shotgun (WGS) entry which is preliminary data.</text>
</comment>
<dbReference type="InterPro" id="IPR003710">
    <property type="entry name" value="ApbA"/>
</dbReference>
<comment type="similarity">
    <text evidence="2 10">Belongs to the ketopantoate reductase family.</text>
</comment>
<protein>
    <recommendedName>
        <fullName evidence="4 10">2-dehydropantoate 2-reductase</fullName>
        <ecNumber evidence="3 10">1.1.1.169</ecNumber>
    </recommendedName>
    <alternativeName>
        <fullName evidence="8 10">Ketopantoate reductase</fullName>
    </alternativeName>
</protein>
<evidence type="ECO:0000313" key="13">
    <source>
        <dbReference type="EMBL" id="CAH9054351.1"/>
    </source>
</evidence>
<dbReference type="Gene3D" id="3.40.50.720">
    <property type="entry name" value="NAD(P)-binding Rossmann-like Domain"/>
    <property type="match status" value="1"/>
</dbReference>
<dbReference type="Gene3D" id="1.10.1040.10">
    <property type="entry name" value="N-(1-d-carboxylethyl)-l-norvaline Dehydrogenase, domain 2"/>
    <property type="match status" value="1"/>
</dbReference>
<dbReference type="EC" id="1.1.1.169" evidence="3 10"/>
<evidence type="ECO:0000256" key="7">
    <source>
        <dbReference type="ARBA" id="ARBA00023002"/>
    </source>
</evidence>
<dbReference type="InterPro" id="IPR013328">
    <property type="entry name" value="6PGD_dom2"/>
</dbReference>
<dbReference type="EMBL" id="CAMAPC010000004">
    <property type="protein sequence ID" value="CAH9054351.1"/>
    <property type="molecule type" value="Genomic_DNA"/>
</dbReference>
<dbReference type="SUPFAM" id="SSF51735">
    <property type="entry name" value="NAD(P)-binding Rossmann-fold domains"/>
    <property type="match status" value="1"/>
</dbReference>
<dbReference type="InterPro" id="IPR050838">
    <property type="entry name" value="Ketopantoate_reductase"/>
</dbReference>
<dbReference type="PANTHER" id="PTHR43765:SF2">
    <property type="entry name" value="2-DEHYDROPANTOATE 2-REDUCTASE"/>
    <property type="match status" value="1"/>
</dbReference>
<accession>A0A9W4VXL0</accession>
<evidence type="ECO:0000313" key="14">
    <source>
        <dbReference type="Proteomes" id="UP001152467"/>
    </source>
</evidence>
<dbReference type="GO" id="GO:0005737">
    <property type="term" value="C:cytoplasm"/>
    <property type="evidence" value="ECO:0007669"/>
    <property type="project" value="TreeGrafter"/>
</dbReference>
<evidence type="ECO:0000259" key="12">
    <source>
        <dbReference type="Pfam" id="PF08546"/>
    </source>
</evidence>
<evidence type="ECO:0000256" key="8">
    <source>
        <dbReference type="ARBA" id="ARBA00032024"/>
    </source>
</evidence>
<comment type="pathway">
    <text evidence="1 10">Cofactor biosynthesis; (R)-pantothenate biosynthesis; (R)-pantoate from 3-methyl-2-oxobutanoate: step 2/2.</text>
</comment>
<dbReference type="InterPro" id="IPR013332">
    <property type="entry name" value="KPR_N"/>
</dbReference>
<organism evidence="13 14">
    <name type="scientific">Pseudoalteromonas holothuriae</name>
    <dbReference type="NCBI Taxonomy" id="2963714"/>
    <lineage>
        <taxon>Bacteria</taxon>
        <taxon>Pseudomonadati</taxon>
        <taxon>Pseudomonadota</taxon>
        <taxon>Gammaproteobacteria</taxon>
        <taxon>Alteromonadales</taxon>
        <taxon>Pseudoalteromonadaceae</taxon>
        <taxon>Pseudoalteromonas</taxon>
    </lineage>
</organism>